<sequence length="690" mass="77649">MTCHIKLCAKLLLLILVFACAPTGVAAFANEAKDARESTGTQEPGEAKTTEMDDMVVKSTKIERKIEHITDSVTVVTEDRIKLGGFTDTTEILRFTPSVEFKQAGGPGQFNYPKLRGYDDGHFLVLVNGMKINEAYGAGTGHFLGHIDPRLIGSVEILRGPQASLYGSDTTAGVMSYTTISGEPGVHYNVGTEYGSLEWKKGYGSVRGGRETWDYAVAAAYTDSGGVHDEEYYKNLSPALKLGWHPGPFDVELAYLYVKSEFQAAELNESNEFLENRDAHYAFQTPDPNNANEYEHHITTLNISHRINDAFRQKMMLGWFEKDHYRNDKDDGLLGYETAPFDNFTYDGVAYNKGEAVPIYDKGTGEAYGYDHKNLMTDYNLIWDMQIGNAGSNTMLYGFEYLYQEGGKWGRYGDVSADTYNYSFYVNDQLMLLNDAMIISAGLRRDEHEVYGSETTGKLGSAYTFLRTGTTLFANYGTSFRAPTFSNLYDPSYGNQNIEPETGWTVEGGVRQEFMNGRLNAELTYYYSELDDVIVFDHTIVNPRRDSGYGQYANRDSQEVSGLEFSFGAALTDHLNLRGNYTYTGSHSKEAGERYRTVQIARNKGNISLFYETAKYNFGVTGYYCGPRLRWKGDLEMEDYFRLDVSGRYEVYEGLNLYGRIENLLDEAIEEGLGYEQPGFYAIMGIEYSL</sequence>
<proteinExistence type="inferred from homology"/>
<evidence type="ECO:0000256" key="6">
    <source>
        <dbReference type="ARBA" id="ARBA00023077"/>
    </source>
</evidence>
<evidence type="ECO:0000256" key="2">
    <source>
        <dbReference type="ARBA" id="ARBA00022448"/>
    </source>
</evidence>
<evidence type="ECO:0000313" key="15">
    <source>
        <dbReference type="EMBL" id="MBA2882115.1"/>
    </source>
</evidence>
<evidence type="ECO:0000256" key="9">
    <source>
        <dbReference type="ARBA" id="ARBA00023237"/>
    </source>
</evidence>
<evidence type="ECO:0000256" key="7">
    <source>
        <dbReference type="ARBA" id="ARBA00023136"/>
    </source>
</evidence>
<dbReference type="AlphaFoldDB" id="A0A7W0CAG9"/>
<dbReference type="Gene3D" id="2.170.130.10">
    <property type="entry name" value="TonB-dependent receptor, plug domain"/>
    <property type="match status" value="1"/>
</dbReference>
<keyword evidence="6 11" id="KW-0798">TonB box</keyword>
<dbReference type="GO" id="GO:0009279">
    <property type="term" value="C:cell outer membrane"/>
    <property type="evidence" value="ECO:0007669"/>
    <property type="project" value="UniProtKB-SubCell"/>
</dbReference>
<dbReference type="PROSITE" id="PS52016">
    <property type="entry name" value="TONB_DEPENDENT_REC_3"/>
    <property type="match status" value="1"/>
</dbReference>
<dbReference type="InterPro" id="IPR039426">
    <property type="entry name" value="TonB-dep_rcpt-like"/>
</dbReference>
<keyword evidence="5 12" id="KW-0732">Signal</keyword>
<dbReference type="PANTHER" id="PTHR30069">
    <property type="entry name" value="TONB-DEPENDENT OUTER MEMBRANE RECEPTOR"/>
    <property type="match status" value="1"/>
</dbReference>
<reference evidence="15 16" key="1">
    <citation type="submission" date="2020-07" db="EMBL/GenBank/DDBJ databases">
        <title>Genomic Encyclopedia of Type Strains, Phase IV (KMG-IV): sequencing the most valuable type-strain genomes for metagenomic binning, comparative biology and taxonomic classification.</title>
        <authorList>
            <person name="Goeker M."/>
        </authorList>
    </citation>
    <scope>NUCLEOTIDE SEQUENCE [LARGE SCALE GENOMIC DNA]</scope>
    <source>
        <strain evidence="15 16">DSM 17721</strain>
    </source>
</reference>
<gene>
    <name evidence="15" type="ORF">HNR65_002456</name>
</gene>
<keyword evidence="3 10" id="KW-1134">Transmembrane beta strand</keyword>
<protein>
    <submittedName>
        <fullName evidence="15">Outer membrane cobalamin receptor</fullName>
    </submittedName>
</protein>
<dbReference type="InterPro" id="IPR036942">
    <property type="entry name" value="Beta-barrel_TonB_sf"/>
</dbReference>
<dbReference type="GO" id="GO:0015344">
    <property type="term" value="F:siderophore uptake transmembrane transporter activity"/>
    <property type="evidence" value="ECO:0007669"/>
    <property type="project" value="TreeGrafter"/>
</dbReference>
<evidence type="ECO:0000256" key="10">
    <source>
        <dbReference type="PROSITE-ProRule" id="PRU01360"/>
    </source>
</evidence>
<comment type="subcellular location">
    <subcellularLocation>
        <location evidence="1 10">Cell outer membrane</location>
        <topology evidence="1 10">Multi-pass membrane protein</topology>
    </subcellularLocation>
</comment>
<evidence type="ECO:0000256" key="11">
    <source>
        <dbReference type="RuleBase" id="RU003357"/>
    </source>
</evidence>
<keyword evidence="4 10" id="KW-0812">Transmembrane</keyword>
<dbReference type="Pfam" id="PF07715">
    <property type="entry name" value="Plug"/>
    <property type="match status" value="1"/>
</dbReference>
<evidence type="ECO:0000256" key="3">
    <source>
        <dbReference type="ARBA" id="ARBA00022452"/>
    </source>
</evidence>
<organism evidence="15 16">
    <name type="scientific">Desulfosalsimonas propionicica</name>
    <dbReference type="NCBI Taxonomy" id="332175"/>
    <lineage>
        <taxon>Bacteria</taxon>
        <taxon>Pseudomonadati</taxon>
        <taxon>Thermodesulfobacteriota</taxon>
        <taxon>Desulfobacteria</taxon>
        <taxon>Desulfobacterales</taxon>
        <taxon>Desulfosalsimonadaceae</taxon>
        <taxon>Desulfosalsimonas</taxon>
    </lineage>
</organism>
<dbReference type="PANTHER" id="PTHR30069:SF29">
    <property type="entry name" value="HEMOGLOBIN AND HEMOGLOBIN-HAPTOGLOBIN-BINDING PROTEIN 1-RELATED"/>
    <property type="match status" value="1"/>
</dbReference>
<dbReference type="Pfam" id="PF00593">
    <property type="entry name" value="TonB_dep_Rec_b-barrel"/>
    <property type="match status" value="1"/>
</dbReference>
<keyword evidence="16" id="KW-1185">Reference proteome</keyword>
<evidence type="ECO:0000256" key="5">
    <source>
        <dbReference type="ARBA" id="ARBA00022729"/>
    </source>
</evidence>
<dbReference type="EMBL" id="JACDUS010000007">
    <property type="protein sequence ID" value="MBA2882115.1"/>
    <property type="molecule type" value="Genomic_DNA"/>
</dbReference>
<dbReference type="InterPro" id="IPR012910">
    <property type="entry name" value="Plug_dom"/>
</dbReference>
<keyword evidence="8 15" id="KW-0675">Receptor</keyword>
<accession>A0A7W0CAG9</accession>
<dbReference type="CDD" id="cd01347">
    <property type="entry name" value="ligand_gated_channel"/>
    <property type="match status" value="1"/>
</dbReference>
<keyword evidence="9 10" id="KW-0998">Cell outer membrane</keyword>
<evidence type="ECO:0000259" key="14">
    <source>
        <dbReference type="Pfam" id="PF07715"/>
    </source>
</evidence>
<evidence type="ECO:0000313" key="16">
    <source>
        <dbReference type="Proteomes" id="UP000525298"/>
    </source>
</evidence>
<comment type="caution">
    <text evidence="15">The sequence shown here is derived from an EMBL/GenBank/DDBJ whole genome shotgun (WGS) entry which is preliminary data.</text>
</comment>
<feature type="domain" description="TonB-dependent receptor plug" evidence="14">
    <location>
        <begin position="67"/>
        <end position="174"/>
    </location>
</feature>
<keyword evidence="2 10" id="KW-0813">Transport</keyword>
<keyword evidence="7 10" id="KW-0472">Membrane</keyword>
<dbReference type="SUPFAM" id="SSF56935">
    <property type="entry name" value="Porins"/>
    <property type="match status" value="1"/>
</dbReference>
<feature type="domain" description="TonB-dependent receptor-like beta-barrel" evidence="13">
    <location>
        <begin position="298"/>
        <end position="664"/>
    </location>
</feature>
<evidence type="ECO:0000256" key="12">
    <source>
        <dbReference type="SAM" id="SignalP"/>
    </source>
</evidence>
<dbReference type="InterPro" id="IPR000531">
    <property type="entry name" value="Beta-barrel_TonB"/>
</dbReference>
<dbReference type="InterPro" id="IPR037066">
    <property type="entry name" value="Plug_dom_sf"/>
</dbReference>
<comment type="similarity">
    <text evidence="10 11">Belongs to the TonB-dependent receptor family.</text>
</comment>
<dbReference type="Gene3D" id="2.40.170.20">
    <property type="entry name" value="TonB-dependent receptor, beta-barrel domain"/>
    <property type="match status" value="1"/>
</dbReference>
<evidence type="ECO:0000259" key="13">
    <source>
        <dbReference type="Pfam" id="PF00593"/>
    </source>
</evidence>
<evidence type="ECO:0000256" key="8">
    <source>
        <dbReference type="ARBA" id="ARBA00023170"/>
    </source>
</evidence>
<evidence type="ECO:0000256" key="1">
    <source>
        <dbReference type="ARBA" id="ARBA00004571"/>
    </source>
</evidence>
<dbReference type="GO" id="GO:0044718">
    <property type="term" value="P:siderophore transmembrane transport"/>
    <property type="evidence" value="ECO:0007669"/>
    <property type="project" value="TreeGrafter"/>
</dbReference>
<feature type="chain" id="PRO_5031179343" evidence="12">
    <location>
        <begin position="27"/>
        <end position="690"/>
    </location>
</feature>
<evidence type="ECO:0000256" key="4">
    <source>
        <dbReference type="ARBA" id="ARBA00022692"/>
    </source>
</evidence>
<feature type="signal peptide" evidence="12">
    <location>
        <begin position="1"/>
        <end position="26"/>
    </location>
</feature>
<dbReference type="Proteomes" id="UP000525298">
    <property type="component" value="Unassembled WGS sequence"/>
</dbReference>
<name>A0A7W0CAG9_9BACT</name>
<dbReference type="RefSeq" id="WP_181551769.1">
    <property type="nucleotide sequence ID" value="NZ_JACDUS010000007.1"/>
</dbReference>